<keyword evidence="6 8" id="KW-0472">Membrane</keyword>
<evidence type="ECO:0000256" key="7">
    <source>
        <dbReference type="ARBA" id="ARBA00023237"/>
    </source>
</evidence>
<dbReference type="Proteomes" id="UP001162741">
    <property type="component" value="Chromosome"/>
</dbReference>
<protein>
    <submittedName>
        <fullName evidence="12">SusC/RagA family TonB-linked outer membrane protein</fullName>
    </submittedName>
</protein>
<dbReference type="InterPro" id="IPR039426">
    <property type="entry name" value="TonB-dep_rcpt-like"/>
</dbReference>
<evidence type="ECO:0000256" key="4">
    <source>
        <dbReference type="ARBA" id="ARBA00022692"/>
    </source>
</evidence>
<dbReference type="InterPro" id="IPR037066">
    <property type="entry name" value="Plug_dom_sf"/>
</dbReference>
<evidence type="ECO:0000313" key="13">
    <source>
        <dbReference type="Proteomes" id="UP001162741"/>
    </source>
</evidence>
<dbReference type="SUPFAM" id="SSF56935">
    <property type="entry name" value="Porins"/>
    <property type="match status" value="1"/>
</dbReference>
<evidence type="ECO:0000256" key="8">
    <source>
        <dbReference type="PROSITE-ProRule" id="PRU01360"/>
    </source>
</evidence>
<keyword evidence="13" id="KW-1185">Reference proteome</keyword>
<accession>A0ABY6J7N2</accession>
<keyword evidence="3 8" id="KW-1134">Transmembrane beta strand</keyword>
<dbReference type="InterPro" id="IPR012910">
    <property type="entry name" value="Plug_dom"/>
</dbReference>
<dbReference type="Gene3D" id="2.170.130.10">
    <property type="entry name" value="TonB-dependent receptor, plug domain"/>
    <property type="match status" value="1"/>
</dbReference>
<dbReference type="NCBIfam" id="TIGR04056">
    <property type="entry name" value="OMP_RagA_SusC"/>
    <property type="match status" value="1"/>
</dbReference>
<evidence type="ECO:0000256" key="6">
    <source>
        <dbReference type="ARBA" id="ARBA00023136"/>
    </source>
</evidence>
<keyword evidence="5 9" id="KW-0798">TonB box</keyword>
<comment type="subcellular location">
    <subcellularLocation>
        <location evidence="1 8">Cell outer membrane</location>
        <topology evidence="1 8">Multi-pass membrane protein</topology>
    </subcellularLocation>
</comment>
<dbReference type="InterPro" id="IPR023997">
    <property type="entry name" value="TonB-dep_OMP_SusC/RagA_CS"/>
</dbReference>
<keyword evidence="4 8" id="KW-0812">Transmembrane</keyword>
<keyword evidence="2 8" id="KW-0813">Transport</keyword>
<dbReference type="Gene3D" id="2.60.40.1120">
    <property type="entry name" value="Carboxypeptidase-like, regulatory domain"/>
    <property type="match status" value="1"/>
</dbReference>
<gene>
    <name evidence="12" type="ORF">MKQ68_10350</name>
</gene>
<sequence length="1102" mass="121158">MLVVFRSISSLRSSRMASLAFKGTRVSLLMALMLIGGQITLAAQKVSLNLKSANIARAFRDIEKQTGYSIVYGKSQLKDALPVTLAMQDGTLKAALDAIFSNQPFTYAMSGRIIAVQARPAKTEEQEPRITVTGRVTDELGHPIPSVSVVIPGTPYGTMTNDAGEYRLENAIASADLIFSYVGFETQRLKIGGRTSISVVLKVAPKGLDEMVIIGYGATTKRKNTGSVASVTAEEIAKQPVANPLNALQGRVPGAIIYQSNGLPGSRVTVQIRGVNSLNSGQQPLFIIDGVPFNTIDQNVPATNDINTLFAANRGISPFSLINPSDIERIDVLKDADATAIYGTKAANGVVLITTKKGKSGKTKLDVNVYQGAGEVSRFVPMMNISQYLQMRREAFANDGITPNAVTAPDLFVWDTTKNTNWQEKYLGGTAQTTDAQATVSGGDARTRFLFGAGYHRETTVYPGDFADQRISVRFNADHTSLDKKFNAAVSANYSYNKSNLPSTDLANYYYLPPNMPVRNADGSLFWNANFENPDAYLLQMYIGKTSNLLANTVLRYTVLPGLDLKASLSYSALGMNQNQQSPAISKTPIGSTPTNSARFADIDQKVYTIEPQATYTRNLWGGRLNLLLGSTLQASSNTSVSITGNNYSNAALLGSLQGAGTYTSVQNPFTEYRYNSVFARINYEWRSKYILNLNGRRDGSSRFGSNNRFGNFGSVGAAWLFGNEEWVADKMPWLSFGKLRASYGLTGSDQIQDYLYVTQFSVSSGNLGYQGSATLSPNRINNPNLRWETNQKLEFALELGFLNDRLQLNTNYYRNRSGNQLGFLTLASQAGFNAYSSNFDALIQNSGWEFELNTTNISQGDFTWKTAFNLTVPQSKLLEASPQYFYFTQQALGKPLSFQQRFIYKGVDPQTGRPLYQDFSKDSLTFTPNFSTDRRVIGYTAPEWYGGLSNTFTYKNFDFSFFFQFTKQEGNIYPSSTPGSLGSGNMTTLWLDRWQQPGENAAWPRATTTTSIYSSYGSSNAIWGDASFVRLRNANLSYTLPKGALSALKISNMRVYLQGQNLFTWTKNKYVSDPETVSTINQASVVMAPLRVITAGLNCSF</sequence>
<dbReference type="Gene3D" id="3.55.50.30">
    <property type="match status" value="1"/>
</dbReference>
<proteinExistence type="inferred from homology"/>
<dbReference type="InterPro" id="IPR023996">
    <property type="entry name" value="TonB-dep_OMP_SusC/RagA"/>
</dbReference>
<organism evidence="12 13">
    <name type="scientific">Chitinophaga horti</name>
    <dbReference type="NCBI Taxonomy" id="2920382"/>
    <lineage>
        <taxon>Bacteria</taxon>
        <taxon>Pseudomonadati</taxon>
        <taxon>Bacteroidota</taxon>
        <taxon>Chitinophagia</taxon>
        <taxon>Chitinophagales</taxon>
        <taxon>Chitinophagaceae</taxon>
        <taxon>Chitinophaga</taxon>
    </lineage>
</organism>
<dbReference type="Pfam" id="PF07715">
    <property type="entry name" value="Plug"/>
    <property type="match status" value="1"/>
</dbReference>
<evidence type="ECO:0000256" key="2">
    <source>
        <dbReference type="ARBA" id="ARBA00022448"/>
    </source>
</evidence>
<feature type="domain" description="TonB-dependent receptor plug" evidence="11">
    <location>
        <begin position="221"/>
        <end position="350"/>
    </location>
</feature>
<evidence type="ECO:0000256" key="1">
    <source>
        <dbReference type="ARBA" id="ARBA00004571"/>
    </source>
</evidence>
<evidence type="ECO:0000313" key="12">
    <source>
        <dbReference type="EMBL" id="UYQ95500.1"/>
    </source>
</evidence>
<dbReference type="RefSeq" id="WP_264283226.1">
    <property type="nucleotide sequence ID" value="NZ_CP107006.1"/>
</dbReference>
<evidence type="ECO:0000259" key="10">
    <source>
        <dbReference type="Pfam" id="PF00593"/>
    </source>
</evidence>
<evidence type="ECO:0000256" key="3">
    <source>
        <dbReference type="ARBA" id="ARBA00022452"/>
    </source>
</evidence>
<dbReference type="InterPro" id="IPR008969">
    <property type="entry name" value="CarboxyPept-like_regulatory"/>
</dbReference>
<keyword evidence="7 8" id="KW-0998">Cell outer membrane</keyword>
<dbReference type="InterPro" id="IPR000531">
    <property type="entry name" value="Beta-barrel_TonB"/>
</dbReference>
<reference evidence="12" key="1">
    <citation type="submission" date="2022-10" db="EMBL/GenBank/DDBJ databases">
        <title>Chitinophaga sp. nov., isolated from soil.</title>
        <authorList>
            <person name="Jeon C.O."/>
        </authorList>
    </citation>
    <scope>NUCLEOTIDE SEQUENCE</scope>
    <source>
        <strain evidence="12">R8</strain>
    </source>
</reference>
<dbReference type="NCBIfam" id="TIGR04057">
    <property type="entry name" value="SusC_RagA_signa"/>
    <property type="match status" value="1"/>
</dbReference>
<dbReference type="Gene3D" id="2.40.170.20">
    <property type="entry name" value="TonB-dependent receptor, beta-barrel domain"/>
    <property type="match status" value="1"/>
</dbReference>
<dbReference type="Pfam" id="PF00593">
    <property type="entry name" value="TonB_dep_Rec_b-barrel"/>
    <property type="match status" value="1"/>
</dbReference>
<feature type="domain" description="TonB-dependent receptor-like beta-barrel" evidence="10">
    <location>
        <begin position="490"/>
        <end position="1063"/>
    </location>
</feature>
<evidence type="ECO:0000256" key="9">
    <source>
        <dbReference type="RuleBase" id="RU003357"/>
    </source>
</evidence>
<dbReference type="Pfam" id="PF13715">
    <property type="entry name" value="CarbopepD_reg_2"/>
    <property type="match status" value="1"/>
</dbReference>
<name>A0ABY6J7N2_9BACT</name>
<dbReference type="PROSITE" id="PS52016">
    <property type="entry name" value="TONB_DEPENDENT_REC_3"/>
    <property type="match status" value="1"/>
</dbReference>
<evidence type="ECO:0000256" key="5">
    <source>
        <dbReference type="ARBA" id="ARBA00023077"/>
    </source>
</evidence>
<comment type="similarity">
    <text evidence="8 9">Belongs to the TonB-dependent receptor family.</text>
</comment>
<dbReference type="EMBL" id="CP107006">
    <property type="protein sequence ID" value="UYQ95500.1"/>
    <property type="molecule type" value="Genomic_DNA"/>
</dbReference>
<evidence type="ECO:0000259" key="11">
    <source>
        <dbReference type="Pfam" id="PF07715"/>
    </source>
</evidence>
<dbReference type="SUPFAM" id="SSF49464">
    <property type="entry name" value="Carboxypeptidase regulatory domain-like"/>
    <property type="match status" value="1"/>
</dbReference>
<dbReference type="InterPro" id="IPR036942">
    <property type="entry name" value="Beta-barrel_TonB_sf"/>
</dbReference>